<evidence type="ECO:0000256" key="4">
    <source>
        <dbReference type="ARBA" id="ARBA00023204"/>
    </source>
</evidence>
<dbReference type="PANTHER" id="PTHR22980">
    <property type="entry name" value="CORTISTATIN"/>
    <property type="match status" value="1"/>
</dbReference>
<dbReference type="GO" id="GO:0031297">
    <property type="term" value="P:replication fork processing"/>
    <property type="evidence" value="ECO:0007669"/>
    <property type="project" value="TreeGrafter"/>
</dbReference>
<protein>
    <submittedName>
        <fullName evidence="5">ARAD1A17798p</fullName>
    </submittedName>
</protein>
<reference evidence="5" key="1">
    <citation type="submission" date="2014-02" db="EMBL/GenBank/DDBJ databases">
        <authorList>
            <person name="Genoscope - CEA"/>
        </authorList>
    </citation>
    <scope>NUCLEOTIDE SEQUENCE</scope>
    <source>
        <strain evidence="5">LS3</strain>
    </source>
</reference>
<dbReference type="Pfam" id="PF15630">
    <property type="entry name" value="CENP-S"/>
    <property type="match status" value="1"/>
</dbReference>
<evidence type="ECO:0000256" key="1">
    <source>
        <dbReference type="ARBA" id="ARBA00006612"/>
    </source>
</evidence>
<accession>A0A060SZ59</accession>
<keyword evidence="3" id="KW-0238">DNA-binding</keyword>
<evidence type="ECO:0000313" key="5">
    <source>
        <dbReference type="EMBL" id="CDP33799.1"/>
    </source>
</evidence>
<gene>
    <name evidence="5" type="ORF">GNLVRS02_ARAD1A17798g</name>
</gene>
<dbReference type="SUPFAM" id="SSF47113">
    <property type="entry name" value="Histone-fold"/>
    <property type="match status" value="1"/>
</dbReference>
<dbReference type="EMBL" id="HG937691">
    <property type="protein sequence ID" value="CDP33799.1"/>
    <property type="molecule type" value="Genomic_DNA"/>
</dbReference>
<keyword evidence="2" id="KW-0227">DNA damage</keyword>
<keyword evidence="4" id="KW-0234">DNA repair</keyword>
<sequence length="100" mass="11434">MSQEAEQLERLRTEVWAAVMEIVSQACEELDIDASTQFQTSLAEVVFKQALSLGQDLEGFARHAKRKTVNLDDVRMMCRRNSGLRRAIEQFITQLQDSSE</sequence>
<name>A0A060SZ59_BLAAD</name>
<dbReference type="GO" id="GO:0046982">
    <property type="term" value="F:protein heterodimerization activity"/>
    <property type="evidence" value="ECO:0007669"/>
    <property type="project" value="InterPro"/>
</dbReference>
<dbReference type="GO" id="GO:0000712">
    <property type="term" value="P:resolution of meiotic recombination intermediates"/>
    <property type="evidence" value="ECO:0007669"/>
    <property type="project" value="TreeGrafter"/>
</dbReference>
<evidence type="ECO:0000256" key="3">
    <source>
        <dbReference type="ARBA" id="ARBA00023125"/>
    </source>
</evidence>
<evidence type="ECO:0000256" key="2">
    <source>
        <dbReference type="ARBA" id="ARBA00022763"/>
    </source>
</evidence>
<dbReference type="GO" id="GO:0003682">
    <property type="term" value="F:chromatin binding"/>
    <property type="evidence" value="ECO:0007669"/>
    <property type="project" value="TreeGrafter"/>
</dbReference>
<dbReference type="InterPro" id="IPR009072">
    <property type="entry name" value="Histone-fold"/>
</dbReference>
<dbReference type="AlphaFoldDB" id="A0A060SZ59"/>
<organism evidence="5">
    <name type="scientific">Blastobotrys adeninivorans</name>
    <name type="common">Yeast</name>
    <name type="synonym">Arxula adeninivorans</name>
    <dbReference type="NCBI Taxonomy" id="409370"/>
    <lineage>
        <taxon>Eukaryota</taxon>
        <taxon>Fungi</taxon>
        <taxon>Dikarya</taxon>
        <taxon>Ascomycota</taxon>
        <taxon>Saccharomycotina</taxon>
        <taxon>Dipodascomycetes</taxon>
        <taxon>Dipodascales</taxon>
        <taxon>Trichomonascaceae</taxon>
        <taxon>Blastobotrys</taxon>
    </lineage>
</organism>
<reference evidence="5" key="2">
    <citation type="submission" date="2014-06" db="EMBL/GenBank/DDBJ databases">
        <title>The complete genome of Blastobotrys (Arxula) adeninivorans LS3 - a yeast of biotechnological interest.</title>
        <authorList>
            <person name="Kunze G."/>
            <person name="Gaillardin C."/>
            <person name="Czernicka M."/>
            <person name="Durrens P."/>
            <person name="Martin T."/>
            <person name="Boer E."/>
            <person name="Gabaldon T."/>
            <person name="Cruz J."/>
            <person name="Talla E."/>
            <person name="Marck C."/>
            <person name="Goffeau A."/>
            <person name="Barbe V."/>
            <person name="Baret P."/>
            <person name="Baronian K."/>
            <person name="Beier S."/>
            <person name="Bleykasten C."/>
            <person name="Bode R."/>
            <person name="Casaregola S."/>
            <person name="Despons L."/>
            <person name="Fairhead C."/>
            <person name="Giersberg M."/>
            <person name="Gierski P."/>
            <person name="Hahnel U."/>
            <person name="Hartmann A."/>
            <person name="Jankowska D."/>
            <person name="Jubin C."/>
            <person name="Jung P."/>
            <person name="Lafontaine I."/>
            <person name="Leh-Louis V."/>
            <person name="Lemaire M."/>
            <person name="Marcet-Houben M."/>
            <person name="Mascher M."/>
            <person name="Morel G."/>
            <person name="Richard G.-F."/>
            <person name="Riechen J."/>
            <person name="Sacerdot C."/>
            <person name="Sarkar A."/>
            <person name="Savel G."/>
            <person name="Schacherer J."/>
            <person name="Sherman D."/>
            <person name="Straub M.-L."/>
            <person name="Stein N."/>
            <person name="Thierry A."/>
            <person name="Trautwein-Schult A."/>
            <person name="Westhof E."/>
            <person name="Worch S."/>
            <person name="Dujon B."/>
            <person name="Souciet J.-L."/>
            <person name="Wincker P."/>
            <person name="Scholz U."/>
            <person name="Neuveglise N."/>
        </authorList>
    </citation>
    <scope>NUCLEOTIDE SEQUENCE</scope>
    <source>
        <strain evidence="5">LS3</strain>
    </source>
</reference>
<dbReference type="GO" id="GO:0071821">
    <property type="term" value="C:FANCM-MHF complex"/>
    <property type="evidence" value="ECO:0007669"/>
    <property type="project" value="InterPro"/>
</dbReference>
<dbReference type="PhylomeDB" id="A0A060SZ59"/>
<dbReference type="CDD" id="cd22919">
    <property type="entry name" value="HFD_CENP-S"/>
    <property type="match status" value="1"/>
</dbReference>
<dbReference type="InterPro" id="IPR029003">
    <property type="entry name" value="CENP-S/Mhf1"/>
</dbReference>
<dbReference type="GO" id="GO:0006281">
    <property type="term" value="P:DNA repair"/>
    <property type="evidence" value="ECO:0007669"/>
    <property type="project" value="UniProtKB-KW"/>
</dbReference>
<dbReference type="GO" id="GO:0003677">
    <property type="term" value="F:DNA binding"/>
    <property type="evidence" value="ECO:0007669"/>
    <property type="project" value="UniProtKB-KW"/>
</dbReference>
<dbReference type="Gene3D" id="1.10.20.10">
    <property type="entry name" value="Histone, subunit A"/>
    <property type="match status" value="1"/>
</dbReference>
<proteinExistence type="inferred from homology"/>
<comment type="similarity">
    <text evidence="1">Belongs to the TAF9 family. CENP-S/MHF1 subfamily.</text>
</comment>
<dbReference type="PANTHER" id="PTHR22980:SF0">
    <property type="entry name" value="CENTROMERE PROTEIN S"/>
    <property type="match status" value="1"/>
</dbReference>